<dbReference type="PANTHER" id="PTHR30061">
    <property type="entry name" value="MALTOSE-BINDING PERIPLASMIC PROTEIN"/>
    <property type="match status" value="1"/>
</dbReference>
<dbReference type="PANTHER" id="PTHR30061:SF50">
    <property type="entry name" value="MALTOSE_MALTODEXTRIN-BINDING PERIPLASMIC PROTEIN"/>
    <property type="match status" value="1"/>
</dbReference>
<organism evidence="5 6">
    <name type="scientific">Devosia rhodophyticola</name>
    <dbReference type="NCBI Taxonomy" id="3026423"/>
    <lineage>
        <taxon>Bacteria</taxon>
        <taxon>Pseudomonadati</taxon>
        <taxon>Pseudomonadota</taxon>
        <taxon>Alphaproteobacteria</taxon>
        <taxon>Hyphomicrobiales</taxon>
        <taxon>Devosiaceae</taxon>
        <taxon>Devosia</taxon>
    </lineage>
</organism>
<proteinExistence type="inferred from homology"/>
<dbReference type="Pfam" id="PF13416">
    <property type="entry name" value="SBP_bac_8"/>
    <property type="match status" value="1"/>
</dbReference>
<keyword evidence="3" id="KW-0732">Signal</keyword>
<evidence type="ECO:0000256" key="1">
    <source>
        <dbReference type="ARBA" id="ARBA00008520"/>
    </source>
</evidence>
<evidence type="ECO:0000256" key="3">
    <source>
        <dbReference type="ARBA" id="ARBA00022729"/>
    </source>
</evidence>
<evidence type="ECO:0000256" key="4">
    <source>
        <dbReference type="ARBA" id="ARBA00022764"/>
    </source>
</evidence>
<dbReference type="EMBL" id="CP118247">
    <property type="protein sequence ID" value="WDR07242.1"/>
    <property type="molecule type" value="Genomic_DNA"/>
</dbReference>
<reference evidence="5 6" key="1">
    <citation type="submission" date="2023-02" db="EMBL/GenBank/DDBJ databases">
        <title>Devosia chondri sp. nov., isolated from the phycosphere of marine algae.</title>
        <authorList>
            <person name="Kim J.M."/>
            <person name="Lee J.K."/>
            <person name="Choi B.J."/>
            <person name="Bayburt H."/>
            <person name="Jeon C.O."/>
        </authorList>
    </citation>
    <scope>NUCLEOTIDE SEQUENCE [LARGE SCALE GENOMIC DNA]</scope>
    <source>
        <strain evidence="5 6">G2-5</strain>
    </source>
</reference>
<keyword evidence="2" id="KW-0813">Transport</keyword>
<evidence type="ECO:0000313" key="6">
    <source>
        <dbReference type="Proteomes" id="UP001222118"/>
    </source>
</evidence>
<keyword evidence="4" id="KW-0574">Periplasm</keyword>
<dbReference type="SUPFAM" id="SSF53850">
    <property type="entry name" value="Periplasmic binding protein-like II"/>
    <property type="match status" value="1"/>
</dbReference>
<protein>
    <submittedName>
        <fullName evidence="5">Extracellular solute-binding protein</fullName>
    </submittedName>
</protein>
<gene>
    <name evidence="5" type="ORF">PSQ90_07405</name>
</gene>
<dbReference type="Gene3D" id="3.40.190.10">
    <property type="entry name" value="Periplasmic binding protein-like II"/>
    <property type="match status" value="1"/>
</dbReference>
<dbReference type="RefSeq" id="WP_282212755.1">
    <property type="nucleotide sequence ID" value="NZ_CP118247.1"/>
</dbReference>
<evidence type="ECO:0000256" key="2">
    <source>
        <dbReference type="ARBA" id="ARBA00022448"/>
    </source>
</evidence>
<comment type="similarity">
    <text evidence="1">Belongs to the bacterial solute-binding protein 1 family.</text>
</comment>
<dbReference type="InterPro" id="IPR006059">
    <property type="entry name" value="SBP"/>
</dbReference>
<evidence type="ECO:0000313" key="5">
    <source>
        <dbReference type="EMBL" id="WDR07242.1"/>
    </source>
</evidence>
<sequence>MKRLIAGTAPFAFSVAGRAALLTSVIGAGLLAATAGANAQSIRVWSGYPELAPFYEHVAEGMKAEYPDIDVTVEAIALREHERRVALGITSGESAEVLELATSIAARYLENGLLATPPADVTAFVKDPANFGAYFVDAASYDGTVYGVPLFRGQSALYYNTEMLAAAGLDGPPTTMAEFDSYSDALTQRDGNGNPTVSGWSLRLSGGGAGITEKFWINMFQHGGEILVPAGEGKWKANLASDAGVAALAQYLGNLYTTKTVTVEMPADAEAFEREQTAMFIRESWVIGDIAAKAPGLSYATTTLPRGSIVNPVQLYVAGEGEQADAAWKFALATQKPENLLWLLDNVGWLPNRTGLDYSDILAKTPALEAFVSYPDSYEFFSTPAIGPIDEVMTRTASALEAAFANPDLAGDNDAIRSYLEGVDGEINSLLSREGLLGE</sequence>
<name>A0ABY7Z1H0_9HYPH</name>
<keyword evidence="6" id="KW-1185">Reference proteome</keyword>
<dbReference type="Proteomes" id="UP001222118">
    <property type="component" value="Chromosome"/>
</dbReference>
<accession>A0ABY7Z1H0</accession>